<organism evidence="1 2">
    <name type="scientific">Pseudomonas lundensis</name>
    <dbReference type="NCBI Taxonomy" id="86185"/>
    <lineage>
        <taxon>Bacteria</taxon>
        <taxon>Pseudomonadati</taxon>
        <taxon>Pseudomonadota</taxon>
        <taxon>Gammaproteobacteria</taxon>
        <taxon>Pseudomonadales</taxon>
        <taxon>Pseudomonadaceae</taxon>
        <taxon>Pseudomonas</taxon>
    </lineage>
</organism>
<dbReference type="RefSeq" id="WP_094994161.1">
    <property type="nucleotide sequence ID" value="NZ_NQKI01000024.1"/>
</dbReference>
<name>A0A266N7W1_9PSED</name>
<proteinExistence type="predicted"/>
<sequence length="95" mass="10877">MTYEVIVEGFVLQVEVTNCENTPPNPNSWASDWDFQGSRELEFVVVSGITYDTDGVRMDAPASELADAAEQYEKQIEAELWRQIDSHTHRQRWAA</sequence>
<dbReference type="AlphaFoldDB" id="A0A266N7W1"/>
<comment type="caution">
    <text evidence="1">The sequence shown here is derived from an EMBL/GenBank/DDBJ whole genome shotgun (WGS) entry which is preliminary data.</text>
</comment>
<accession>A0A266N7W1</accession>
<dbReference type="Proteomes" id="UP000215788">
    <property type="component" value="Unassembled WGS sequence"/>
</dbReference>
<evidence type="ECO:0000313" key="1">
    <source>
        <dbReference type="EMBL" id="OZY58608.1"/>
    </source>
</evidence>
<evidence type="ECO:0000313" key="2">
    <source>
        <dbReference type="Proteomes" id="UP000215788"/>
    </source>
</evidence>
<dbReference type="EMBL" id="NQKI01000024">
    <property type="protein sequence ID" value="OZY58608.1"/>
    <property type="molecule type" value="Genomic_DNA"/>
</dbReference>
<dbReference type="OrthoDB" id="6890537at2"/>
<protein>
    <submittedName>
        <fullName evidence="1">Uncharacterized protein</fullName>
    </submittedName>
</protein>
<reference evidence="1 2" key="1">
    <citation type="submission" date="2017-08" db="EMBL/GenBank/DDBJ databases">
        <title>Genomic and metabolic characterisation of spoilage-associated Pseudomonas species.</title>
        <authorList>
            <person name="Stanborough T."/>
            <person name="Fegan N."/>
            <person name="Powell S.M."/>
            <person name="Singh T."/>
            <person name="Tamplin M.L."/>
            <person name="Chandry P.S."/>
        </authorList>
    </citation>
    <scope>NUCLEOTIDE SEQUENCE [LARGE SCALE GENOMIC DNA]</scope>
    <source>
        <strain evidence="1 2">L1802</strain>
    </source>
</reference>
<gene>
    <name evidence="1" type="ORF">CJF39_15190</name>
</gene>